<feature type="chain" id="PRO_5009890561" description="Outer membrane protein beta-barrel domain-containing protein" evidence="1">
    <location>
        <begin position="21"/>
        <end position="180"/>
    </location>
</feature>
<keyword evidence="1" id="KW-0732">Signal</keyword>
<sequence length="180" mass="19302">MLKKALAIALISAAATPAYSFDLNEEKRFSAGIASFATVVNYDTYYGSDDESFSGFALFGTAAVNNNVAFRLTWAKQSHEDYSAVDLTAIEGSLLAGTGLSTTGFKAYGSVGFFSETLKEDGYSEEFDFSGLMLGGGIGYNWNPVSLEFWINIRNTSDYEDYLPGDVVAVSGGLGLSARF</sequence>
<name>A0A1M2UYE0_MARNT</name>
<dbReference type="EMBL" id="MPKY01000001">
    <property type="protein sequence ID" value="OJT00358.1"/>
    <property type="molecule type" value="Genomic_DNA"/>
</dbReference>
<keyword evidence="3" id="KW-1185">Reference proteome</keyword>
<reference evidence="2" key="1">
    <citation type="submission" date="2016-11" db="EMBL/GenBank/DDBJ databases">
        <title>Draft Genome Sequence of Marinobacter hydrocarbonoclasticus strain STW2, a polyaromatic aromatic hydrocarbon degrading and denitrifying bacterium from rhizosphere of Seagrass Enhalus acodoides.</title>
        <authorList>
            <person name="Ling J."/>
            <person name="Dong J."/>
        </authorList>
    </citation>
    <scope>NUCLEOTIDE SEQUENCE [LARGE SCALE GENOMIC DNA]</scope>
    <source>
        <strain evidence="2">STW2</strain>
    </source>
</reference>
<gene>
    <name evidence="2" type="ORF">BEE62_09885</name>
</gene>
<evidence type="ECO:0008006" key="4">
    <source>
        <dbReference type="Google" id="ProtNLM"/>
    </source>
</evidence>
<accession>A0A1M2UYE0</accession>
<evidence type="ECO:0000256" key="1">
    <source>
        <dbReference type="SAM" id="SignalP"/>
    </source>
</evidence>
<organism evidence="2 3">
    <name type="scientific">Marinobacter nauticus</name>
    <name type="common">Marinobacter hydrocarbonoclasticus</name>
    <name type="synonym">Marinobacter aquaeolei</name>
    <dbReference type="NCBI Taxonomy" id="2743"/>
    <lineage>
        <taxon>Bacteria</taxon>
        <taxon>Pseudomonadati</taxon>
        <taxon>Pseudomonadota</taxon>
        <taxon>Gammaproteobacteria</taxon>
        <taxon>Pseudomonadales</taxon>
        <taxon>Marinobacteraceae</taxon>
        <taxon>Marinobacter</taxon>
    </lineage>
</organism>
<dbReference type="OrthoDB" id="6371503at2"/>
<feature type="signal peptide" evidence="1">
    <location>
        <begin position="1"/>
        <end position="20"/>
    </location>
</feature>
<evidence type="ECO:0000313" key="2">
    <source>
        <dbReference type="EMBL" id="OJT00358.1"/>
    </source>
</evidence>
<dbReference type="AlphaFoldDB" id="A0A1M2UYE0"/>
<proteinExistence type="predicted"/>
<protein>
    <recommendedName>
        <fullName evidence="4">Outer membrane protein beta-barrel domain-containing protein</fullName>
    </recommendedName>
</protein>
<dbReference type="Proteomes" id="UP000183986">
    <property type="component" value="Unassembled WGS sequence"/>
</dbReference>
<comment type="caution">
    <text evidence="2">The sequence shown here is derived from an EMBL/GenBank/DDBJ whole genome shotgun (WGS) entry which is preliminary data.</text>
</comment>
<evidence type="ECO:0000313" key="3">
    <source>
        <dbReference type="Proteomes" id="UP000183986"/>
    </source>
</evidence>
<dbReference type="RefSeq" id="WP_072677248.1">
    <property type="nucleotide sequence ID" value="NZ_MPKY01000001.1"/>
</dbReference>